<organism evidence="1 2">
    <name type="scientific">Winogradskyella phage Peternella_1</name>
    <dbReference type="NCBI Taxonomy" id="2745699"/>
    <lineage>
        <taxon>Viruses</taxon>
        <taxon>Duplodnaviria</taxon>
        <taxon>Heunggongvirae</taxon>
        <taxon>Uroviricota</taxon>
        <taxon>Caudoviricetes</taxon>
        <taxon>Winoviridae</taxon>
        <taxon>Peternellavirus</taxon>
        <taxon>Peternellavirus peternella</taxon>
    </lineage>
</organism>
<gene>
    <name evidence="1" type="ORF">Peternella1_29</name>
</gene>
<name>A0A8E4ZMY4_9CAUD</name>
<proteinExistence type="predicted"/>
<accession>A0A8E4ZMY4</accession>
<evidence type="ECO:0000313" key="1">
    <source>
        <dbReference type="EMBL" id="QQV91565.1"/>
    </source>
</evidence>
<reference evidence="1" key="1">
    <citation type="submission" date="2020-07" db="EMBL/GenBank/DDBJ databases">
        <title>Highly diverse flavobacterial phages as mortality factor during North Sea spring blooms.</title>
        <authorList>
            <person name="Bartlau N."/>
            <person name="Wichels A."/>
            <person name="Krohne G."/>
            <person name="Adriaenssens E.M."/>
            <person name="Heins A."/>
            <person name="Fuchs B.M."/>
            <person name="Amann R."/>
            <person name="Moraru C."/>
        </authorList>
    </citation>
    <scope>NUCLEOTIDE SEQUENCE</scope>
</reference>
<dbReference type="Proteomes" id="UP000693777">
    <property type="component" value="Segment"/>
</dbReference>
<evidence type="ECO:0000313" key="2">
    <source>
        <dbReference type="Proteomes" id="UP000693777"/>
    </source>
</evidence>
<sequence>MQNWKDLYLEHANMISAKTDAIEWIDLWHNQVNFLETEHPFPTPAVFLSYRTLQTNDVGQKVQNVNLQVDIYLFYETFADTYKDSFNQESALVFIDLMDEINNVFHGSAGENFSSMRRTGFAPMDTGNAGNLYRMSYTCQLMDYSATKDYDEHELDEIKIEKSEQPYLLD</sequence>
<protein>
    <submittedName>
        <fullName evidence="1">Tail completion</fullName>
    </submittedName>
</protein>
<keyword evidence="2" id="KW-1185">Reference proteome</keyword>
<dbReference type="EMBL" id="MT732475">
    <property type="protein sequence ID" value="QQV91565.1"/>
    <property type="molecule type" value="Genomic_DNA"/>
</dbReference>